<dbReference type="RefSeq" id="WP_304540620.1">
    <property type="nucleotide sequence ID" value="NZ_JARPTC010000002.1"/>
</dbReference>
<dbReference type="AlphaFoldDB" id="A0AAW7ZA04"/>
<name>A0AAW7ZA04_9FIRM</name>
<proteinExistence type="predicted"/>
<gene>
    <name evidence="3" type="ORF">P6N53_01615</name>
</gene>
<dbReference type="Pfam" id="PF03061">
    <property type="entry name" value="4HBT"/>
    <property type="match status" value="1"/>
</dbReference>
<reference evidence="3" key="1">
    <citation type="journal article" date="2023" name="J. Hazard. Mater.">
        <title>Anaerobic biodegradation of pyrene and benzo[a]pyrene by a new sulfate-reducing Desulforamulus aquiferis strain DSA.</title>
        <authorList>
            <person name="Zhang Z."/>
            <person name="Sun J."/>
            <person name="Gong X."/>
            <person name="Wang C."/>
            <person name="Wang H."/>
        </authorList>
    </citation>
    <scope>NUCLEOTIDE SEQUENCE</scope>
    <source>
        <strain evidence="3">DSA</strain>
    </source>
</reference>
<dbReference type="SUPFAM" id="SSF54637">
    <property type="entry name" value="Thioesterase/thiol ester dehydrase-isomerase"/>
    <property type="match status" value="1"/>
</dbReference>
<dbReference type="InterPro" id="IPR006683">
    <property type="entry name" value="Thioestr_dom"/>
</dbReference>
<evidence type="ECO:0000256" key="1">
    <source>
        <dbReference type="ARBA" id="ARBA00022801"/>
    </source>
</evidence>
<evidence type="ECO:0000259" key="2">
    <source>
        <dbReference type="Pfam" id="PF03061"/>
    </source>
</evidence>
<dbReference type="GO" id="GO:0016289">
    <property type="term" value="F:acyl-CoA hydrolase activity"/>
    <property type="evidence" value="ECO:0007669"/>
    <property type="project" value="UniProtKB-ARBA"/>
</dbReference>
<dbReference type="EMBL" id="JARPTC010000002">
    <property type="protein sequence ID" value="MDO7785924.1"/>
    <property type="molecule type" value="Genomic_DNA"/>
</dbReference>
<dbReference type="InterPro" id="IPR003736">
    <property type="entry name" value="PAAI_dom"/>
</dbReference>
<evidence type="ECO:0000313" key="4">
    <source>
        <dbReference type="Proteomes" id="UP001172911"/>
    </source>
</evidence>
<dbReference type="CDD" id="cd03443">
    <property type="entry name" value="PaaI_thioesterase"/>
    <property type="match status" value="1"/>
</dbReference>
<comment type="caution">
    <text evidence="3">The sequence shown here is derived from an EMBL/GenBank/DDBJ whole genome shotgun (WGS) entry which is preliminary data.</text>
</comment>
<keyword evidence="1" id="KW-0378">Hydrolase</keyword>
<dbReference type="PANTHER" id="PTHR42856:SF1">
    <property type="entry name" value="ACYL-COENZYME A THIOESTERASE PAAI"/>
    <property type="match status" value="1"/>
</dbReference>
<protein>
    <submittedName>
        <fullName evidence="3">PaaI family thioesterase</fullName>
    </submittedName>
</protein>
<dbReference type="Gene3D" id="3.10.129.10">
    <property type="entry name" value="Hotdog Thioesterase"/>
    <property type="match status" value="1"/>
</dbReference>
<dbReference type="NCBIfam" id="TIGR00369">
    <property type="entry name" value="unchar_dom_1"/>
    <property type="match status" value="1"/>
</dbReference>
<reference evidence="3" key="2">
    <citation type="submission" date="2023-03" db="EMBL/GenBank/DDBJ databases">
        <authorList>
            <person name="Zhang Z."/>
        </authorList>
    </citation>
    <scope>NUCLEOTIDE SEQUENCE</scope>
    <source>
        <strain evidence="3">DSA</strain>
    </source>
</reference>
<dbReference type="InterPro" id="IPR052723">
    <property type="entry name" value="Acyl-CoA_thioesterase_PaaI"/>
</dbReference>
<organism evidence="3 4">
    <name type="scientific">Desulforamulus aquiferis</name>
    <dbReference type="NCBI Taxonomy" id="1397668"/>
    <lineage>
        <taxon>Bacteria</taxon>
        <taxon>Bacillati</taxon>
        <taxon>Bacillota</taxon>
        <taxon>Clostridia</taxon>
        <taxon>Eubacteriales</taxon>
        <taxon>Peptococcaceae</taxon>
        <taxon>Desulforamulus</taxon>
    </lineage>
</organism>
<keyword evidence="4" id="KW-1185">Reference proteome</keyword>
<sequence>MSEQVIKFFEQDRFAAYIGLKLIKAEPGIAEVELEINEHHYNAVNMIQGGVIFTLADFAFAAASNAGGQVTVGINANVTYLKATKGKVLFAEAKEISASKKITNYVVHVFDEMKELIASLSFTGYKKGSNIEF</sequence>
<dbReference type="Proteomes" id="UP001172911">
    <property type="component" value="Unassembled WGS sequence"/>
</dbReference>
<feature type="domain" description="Thioesterase" evidence="2">
    <location>
        <begin position="49"/>
        <end position="115"/>
    </location>
</feature>
<evidence type="ECO:0000313" key="3">
    <source>
        <dbReference type="EMBL" id="MDO7785924.1"/>
    </source>
</evidence>
<accession>A0AAW7ZA04</accession>
<dbReference type="PANTHER" id="PTHR42856">
    <property type="entry name" value="ACYL-COENZYME A THIOESTERASE PAAI"/>
    <property type="match status" value="1"/>
</dbReference>
<dbReference type="InterPro" id="IPR029069">
    <property type="entry name" value="HotDog_dom_sf"/>
</dbReference>